<evidence type="ECO:0000256" key="2">
    <source>
        <dbReference type="ARBA" id="ARBA00010617"/>
    </source>
</evidence>
<dbReference type="PROSITE" id="PS00086">
    <property type="entry name" value="CYTOCHROME_P450"/>
    <property type="match status" value="1"/>
</dbReference>
<dbReference type="Proteomes" id="UP001527866">
    <property type="component" value="Unassembled WGS sequence"/>
</dbReference>
<evidence type="ECO:0000313" key="11">
    <source>
        <dbReference type="Proteomes" id="UP001527866"/>
    </source>
</evidence>
<reference evidence="10 11" key="1">
    <citation type="submission" date="2023-01" db="EMBL/GenBank/DDBJ databases">
        <title>Draft genome sequence of Nocardiopsis sp. RSe5-2 isolated from halophytes.</title>
        <authorList>
            <person name="Duangmal K."/>
            <person name="Chantavorakit T."/>
        </authorList>
    </citation>
    <scope>NUCLEOTIDE SEQUENCE [LARGE SCALE GENOMIC DNA]</scope>
    <source>
        <strain evidence="10 11">RSe5-2</strain>
    </source>
</reference>
<evidence type="ECO:0000256" key="7">
    <source>
        <dbReference type="ARBA" id="ARBA00023033"/>
    </source>
</evidence>
<name>A0ABT4U2Z2_9ACTN</name>
<dbReference type="PRINTS" id="PR00385">
    <property type="entry name" value="P450"/>
</dbReference>
<evidence type="ECO:0000256" key="8">
    <source>
        <dbReference type="RuleBase" id="RU000461"/>
    </source>
</evidence>
<evidence type="ECO:0000256" key="6">
    <source>
        <dbReference type="ARBA" id="ARBA00023004"/>
    </source>
</evidence>
<dbReference type="RefSeq" id="WP_270685777.1">
    <property type="nucleotide sequence ID" value="NZ_JAQFWQ010000027.1"/>
</dbReference>
<keyword evidence="11" id="KW-1185">Reference proteome</keyword>
<keyword evidence="6 8" id="KW-0408">Iron</keyword>
<feature type="region of interest" description="Disordered" evidence="9">
    <location>
        <begin position="69"/>
        <end position="96"/>
    </location>
</feature>
<gene>
    <name evidence="10" type="ORF">O4J56_11830</name>
</gene>
<keyword evidence="3 8" id="KW-0349">Heme</keyword>
<comment type="similarity">
    <text evidence="2 8">Belongs to the cytochrome P450 family.</text>
</comment>
<dbReference type="PANTHER" id="PTHR46696:SF5">
    <property type="entry name" value="CYTOCHROME P450 BJ-1"/>
    <property type="match status" value="1"/>
</dbReference>
<dbReference type="EMBL" id="JAQFWQ010000027">
    <property type="protein sequence ID" value="MDA2811323.1"/>
    <property type="molecule type" value="Genomic_DNA"/>
</dbReference>
<keyword evidence="4 8" id="KW-0479">Metal-binding</keyword>
<keyword evidence="5 8" id="KW-0560">Oxidoreductase</keyword>
<organism evidence="10 11">
    <name type="scientific">Nocardiopsis endophytica</name>
    <dbReference type="NCBI Taxonomy" id="3018445"/>
    <lineage>
        <taxon>Bacteria</taxon>
        <taxon>Bacillati</taxon>
        <taxon>Actinomycetota</taxon>
        <taxon>Actinomycetes</taxon>
        <taxon>Streptosporangiales</taxon>
        <taxon>Nocardiopsidaceae</taxon>
        <taxon>Nocardiopsis</taxon>
    </lineage>
</organism>
<dbReference type="PANTHER" id="PTHR46696">
    <property type="entry name" value="P450, PUTATIVE (EUROFUNG)-RELATED"/>
    <property type="match status" value="1"/>
</dbReference>
<evidence type="ECO:0000256" key="4">
    <source>
        <dbReference type="ARBA" id="ARBA00022723"/>
    </source>
</evidence>
<evidence type="ECO:0000256" key="1">
    <source>
        <dbReference type="ARBA" id="ARBA00001971"/>
    </source>
</evidence>
<dbReference type="SUPFAM" id="SSF48264">
    <property type="entry name" value="Cytochrome P450"/>
    <property type="match status" value="1"/>
</dbReference>
<evidence type="ECO:0000313" key="10">
    <source>
        <dbReference type="EMBL" id="MDA2811323.1"/>
    </source>
</evidence>
<evidence type="ECO:0000256" key="5">
    <source>
        <dbReference type="ARBA" id="ARBA00023002"/>
    </source>
</evidence>
<comment type="caution">
    <text evidence="10">The sequence shown here is derived from an EMBL/GenBank/DDBJ whole genome shotgun (WGS) entry which is preliminary data.</text>
</comment>
<dbReference type="CDD" id="cd11031">
    <property type="entry name" value="Cyp158A-like"/>
    <property type="match status" value="1"/>
</dbReference>
<accession>A0ABT4U2Z2</accession>
<evidence type="ECO:0000256" key="9">
    <source>
        <dbReference type="SAM" id="MobiDB-lite"/>
    </source>
</evidence>
<keyword evidence="7 8" id="KW-0503">Monooxygenase</keyword>
<comment type="cofactor">
    <cofactor evidence="1">
        <name>heme</name>
        <dbReference type="ChEBI" id="CHEBI:30413"/>
    </cofactor>
</comment>
<dbReference type="InterPro" id="IPR001128">
    <property type="entry name" value="Cyt_P450"/>
</dbReference>
<dbReference type="Gene3D" id="1.10.630.10">
    <property type="entry name" value="Cytochrome P450"/>
    <property type="match status" value="1"/>
</dbReference>
<protein>
    <submittedName>
        <fullName evidence="10">Cytochrome P450</fullName>
    </submittedName>
</protein>
<dbReference type="InterPro" id="IPR002397">
    <property type="entry name" value="Cyt_P450_B"/>
</dbReference>
<sequence>MDVHTDVNKSPEVRLPFDRPHPLRTPPELRRLIDRGPVHRVRTAVGHGAWLVTDHALVRALLDDARLGRSHPDPDNAARTGASALFGGPVGDPATEDADHARMRALLRPHFTPGRMRALRPRIAEITAGLLDGLARRDPPADLVTALALPLPVTVICELLGVPGADRDRFGAWARAAADVTDRARSEQGLADLFGYGRELVERKRSEPGDDVLSRLAATEGVSGDEAAMLAMSLLFAGYETTTAALGLGVLLLLDRPVHWRRLREAPDLAAPAVEEVLRAPARGSGGIPRYARTDLDIAGAHVRAGDLVLLDTGAANHDPAVFTDPDRFDPARREGAHLSFGHGARYCIGAPLARIELHEALTALVSRFPGMRLAVPAEDLPLDRDVLVTGLTSLPVTW</sequence>
<feature type="region of interest" description="Disordered" evidence="9">
    <location>
        <begin position="1"/>
        <end position="22"/>
    </location>
</feature>
<dbReference type="PRINTS" id="PR00359">
    <property type="entry name" value="BP450"/>
</dbReference>
<evidence type="ECO:0000256" key="3">
    <source>
        <dbReference type="ARBA" id="ARBA00022617"/>
    </source>
</evidence>
<proteinExistence type="inferred from homology"/>
<dbReference type="Pfam" id="PF00067">
    <property type="entry name" value="p450"/>
    <property type="match status" value="1"/>
</dbReference>
<dbReference type="InterPro" id="IPR036396">
    <property type="entry name" value="Cyt_P450_sf"/>
</dbReference>
<dbReference type="InterPro" id="IPR017972">
    <property type="entry name" value="Cyt_P450_CS"/>
</dbReference>